<dbReference type="GO" id="GO:0016491">
    <property type="term" value="F:oxidoreductase activity"/>
    <property type="evidence" value="ECO:0007669"/>
    <property type="project" value="InterPro"/>
</dbReference>
<dbReference type="EMBL" id="MBQD01000022">
    <property type="protein sequence ID" value="OCL33305.1"/>
    <property type="molecule type" value="Genomic_DNA"/>
</dbReference>
<accession>A0A1C0ALB9</accession>
<dbReference type="PANTHER" id="PTHR43408:SF2">
    <property type="entry name" value="FMN REDUCTASE (NADPH)"/>
    <property type="match status" value="1"/>
</dbReference>
<dbReference type="InterPro" id="IPR029039">
    <property type="entry name" value="Flavoprotein-like_sf"/>
</dbReference>
<dbReference type="AlphaFoldDB" id="A0A1C0ALB9"/>
<dbReference type="InterPro" id="IPR051814">
    <property type="entry name" value="NAD(P)H-dep_FMN_reductase"/>
</dbReference>
<evidence type="ECO:0000313" key="2">
    <source>
        <dbReference type="Proteomes" id="UP000093501"/>
    </source>
</evidence>
<name>A0A1C0ALB9_9ACTN</name>
<dbReference type="NCBIfam" id="TIGR04037">
    <property type="entry name" value="LLM_duo_CE1759"/>
    <property type="match status" value="1"/>
</dbReference>
<dbReference type="Pfam" id="PF03358">
    <property type="entry name" value="FMN_red"/>
    <property type="match status" value="1"/>
</dbReference>
<dbReference type="SUPFAM" id="SSF52218">
    <property type="entry name" value="Flavoproteins"/>
    <property type="match status" value="1"/>
</dbReference>
<gene>
    <name evidence="1" type="ORF">BCR15_05615</name>
</gene>
<evidence type="ECO:0000313" key="1">
    <source>
        <dbReference type="EMBL" id="OCL33305.1"/>
    </source>
</evidence>
<dbReference type="Proteomes" id="UP000093501">
    <property type="component" value="Unassembled WGS sequence"/>
</dbReference>
<proteinExistence type="predicted"/>
<protein>
    <submittedName>
        <fullName evidence="1">Uncharacterized protein</fullName>
    </submittedName>
</protein>
<dbReference type="InterPro" id="IPR023932">
    <property type="entry name" value="CE1759_FMN_reduct"/>
</dbReference>
<dbReference type="Gene3D" id="3.40.50.360">
    <property type="match status" value="1"/>
</dbReference>
<dbReference type="PANTHER" id="PTHR43408">
    <property type="entry name" value="FMN REDUCTASE (NADPH)"/>
    <property type="match status" value="1"/>
</dbReference>
<dbReference type="RefSeq" id="WP_068751871.1">
    <property type="nucleotide sequence ID" value="NZ_LR214441.1"/>
</dbReference>
<comment type="caution">
    <text evidence="1">The sequence shown here is derived from an EMBL/GenBank/DDBJ whole genome shotgun (WGS) entry which is preliminary data.</text>
</comment>
<organism evidence="1 2">
    <name type="scientific">Tessaracoccus lapidicaptus</name>
    <dbReference type="NCBI Taxonomy" id="1427523"/>
    <lineage>
        <taxon>Bacteria</taxon>
        <taxon>Bacillati</taxon>
        <taxon>Actinomycetota</taxon>
        <taxon>Actinomycetes</taxon>
        <taxon>Propionibacteriales</taxon>
        <taxon>Propionibacteriaceae</taxon>
        <taxon>Tessaracoccus</taxon>
    </lineage>
</organism>
<keyword evidence="2" id="KW-1185">Reference proteome</keyword>
<dbReference type="InterPro" id="IPR005025">
    <property type="entry name" value="FMN_Rdtase-like_dom"/>
</dbReference>
<reference evidence="2" key="1">
    <citation type="submission" date="2016-07" db="EMBL/GenBank/DDBJ databases">
        <authorList>
            <person name="Florea S."/>
            <person name="Webb J.S."/>
            <person name="Jaromczyk J."/>
            <person name="Schardl C.L."/>
        </authorList>
    </citation>
    <scope>NUCLEOTIDE SEQUENCE [LARGE SCALE GENOMIC DNA]</scope>
    <source>
        <strain evidence="2">IPBSL-7</strain>
    </source>
</reference>
<sequence length="198" mass="20587">MSRIVVISGGLGTPSSTRVLADDILAHLRDDLAARGETLEETVVELRELAHPVMDAMLTGFPTGELARVVDAVAEADALVVVSPTFSASISGLVKSFFDILEPDTLAGTPVLLAATGGTERHSLMLEFAMRPLFSYLGAEPVRTAIFAATADFGAGSAALRTRVARGSAELADAVAGAGRRSSRETAGFVDFQQLLAG</sequence>